<dbReference type="EMBL" id="JAVLET010000003">
    <property type="protein sequence ID" value="KAL0472275.1"/>
    <property type="molecule type" value="Genomic_DNA"/>
</dbReference>
<dbReference type="Gene3D" id="3.30.428.10">
    <property type="entry name" value="HIT-like"/>
    <property type="match status" value="1"/>
</dbReference>
<dbReference type="EC" id="3.6.1.29" evidence="4"/>
<evidence type="ECO:0000256" key="3">
    <source>
        <dbReference type="PROSITE-ProRule" id="PRU00464"/>
    </source>
</evidence>
<feature type="compositionally biased region" description="Acidic residues" evidence="5">
    <location>
        <begin position="206"/>
        <end position="216"/>
    </location>
</feature>
<evidence type="ECO:0000313" key="7">
    <source>
        <dbReference type="EMBL" id="KAL0472275.1"/>
    </source>
</evidence>
<dbReference type="SUPFAM" id="SSF54197">
    <property type="entry name" value="HIT-like"/>
    <property type="match status" value="1"/>
</dbReference>
<evidence type="ECO:0000256" key="2">
    <source>
        <dbReference type="ARBA" id="ARBA00022801"/>
    </source>
</evidence>
<keyword evidence="2 4" id="KW-0378">Hydrolase</keyword>
<feature type="compositionally biased region" description="Polar residues" evidence="5">
    <location>
        <begin position="88"/>
        <end position="113"/>
    </location>
</feature>
<reference evidence="7 8" key="1">
    <citation type="submission" date="2023-09" db="EMBL/GenBank/DDBJ databases">
        <title>Multi-omics analysis of a traditional fermented food reveals byproduct-associated fungal strains for waste-to-food upcycling.</title>
        <authorList>
            <consortium name="Lawrence Berkeley National Laboratory"/>
            <person name="Rekdal V.M."/>
            <person name="Villalobos-Escobedo J.M."/>
            <person name="Rodriguez-Valeron N."/>
            <person name="Garcia M.O."/>
            <person name="Vasquez D.P."/>
            <person name="Damayanti I."/>
            <person name="Sorensen P.M."/>
            <person name="Baidoo E.E."/>
            <person name="De Carvalho A.C."/>
            <person name="Riley R."/>
            <person name="Lipzen A."/>
            <person name="He G."/>
            <person name="Yan M."/>
            <person name="Haridas S."/>
            <person name="Daum C."/>
            <person name="Yoshinaga Y."/>
            <person name="Ng V."/>
            <person name="Grigoriev I.V."/>
            <person name="Munk R."/>
            <person name="Nuraida L."/>
            <person name="Wijaya C.H."/>
            <person name="Morales P.-C."/>
            <person name="Keasling J.D."/>
        </authorList>
    </citation>
    <scope>NUCLEOTIDE SEQUENCE [LARGE SCALE GENOMIC DNA]</scope>
    <source>
        <strain evidence="7 8">FGSC 2613</strain>
    </source>
</reference>
<dbReference type="Pfam" id="PF01230">
    <property type="entry name" value="HIT"/>
    <property type="match status" value="1"/>
</dbReference>
<comment type="catalytic activity">
    <reaction evidence="4">
        <text>P(1),P(3)-bis(5'-adenosyl) triphosphate + H2O = AMP + ADP + 2 H(+)</text>
        <dbReference type="Rhea" id="RHEA:13893"/>
        <dbReference type="ChEBI" id="CHEBI:15377"/>
        <dbReference type="ChEBI" id="CHEBI:15378"/>
        <dbReference type="ChEBI" id="CHEBI:58529"/>
        <dbReference type="ChEBI" id="CHEBI:456215"/>
        <dbReference type="ChEBI" id="CHEBI:456216"/>
        <dbReference type="EC" id="3.6.1.29"/>
    </reaction>
</comment>
<feature type="region of interest" description="Disordered" evidence="5">
    <location>
        <begin position="283"/>
        <end position="320"/>
    </location>
</feature>
<evidence type="ECO:0000259" key="6">
    <source>
        <dbReference type="PROSITE" id="PS51084"/>
    </source>
</evidence>
<dbReference type="PANTHER" id="PTHR46243">
    <property type="entry name" value="BIS(5'-ADENOSYL)-TRIPHOSPHATASE"/>
    <property type="match status" value="1"/>
</dbReference>
<dbReference type="PANTHER" id="PTHR46243:SF1">
    <property type="entry name" value="BIS(5'-ADENOSYL)-TRIPHOSPHATASE"/>
    <property type="match status" value="1"/>
</dbReference>
<sequence>MGHIFKKTEDDLLSLIRSGKTNIVIRRQHRQLINLSAAPRIPKHNKTLPRSTLTTLTGRSSILPTTLLGSTLFKVAPPTTTTTTTTTRKMTMSTSSDPSEGNIRPTSTQPSRCSDNEIHFGPFKVTNQVFLRTPHSFALVNLKPLLPGHVLVCPLVPHKRLTDLSPAEVTDLFSTVQVVQRMLGRYYFHPGTTTTTTRPKQRENEKEEEEEGEGGVEEDKVMLETGGSFNIAVQDGPEAGQTVSHVHVHVIPRIRNVSAKDTETPSDALYEWMAEEKGNIGGALWDRDHGHGHGHGNGSGGGPHHHQHHLQHSSTFGQQRERALGGQQLNGRGGDVQSKEVEALLQEEEEEEGVAELQARPKPGGSFPSIEDAARTAREMEEMEREAGEYRKVLEEMGISSV</sequence>
<accession>A0ABR3DHW9</accession>
<feature type="region of interest" description="Disordered" evidence="5">
    <location>
        <begin position="346"/>
        <end position="369"/>
    </location>
</feature>
<feature type="region of interest" description="Disordered" evidence="5">
    <location>
        <begin position="78"/>
        <end position="115"/>
    </location>
</feature>
<comment type="cofactor">
    <cofactor evidence="4">
        <name>Mn(2+)</name>
        <dbReference type="ChEBI" id="CHEBI:29035"/>
    </cofactor>
</comment>
<feature type="region of interest" description="Disordered" evidence="5">
    <location>
        <begin position="189"/>
        <end position="216"/>
    </location>
</feature>
<keyword evidence="8" id="KW-1185">Reference proteome</keyword>
<feature type="short sequence motif" description="Histidine triad motif" evidence="3">
    <location>
        <begin position="245"/>
        <end position="249"/>
    </location>
</feature>
<evidence type="ECO:0000256" key="1">
    <source>
        <dbReference type="ARBA" id="ARBA00022741"/>
    </source>
</evidence>
<gene>
    <name evidence="7" type="ORF">QR685DRAFT_521556</name>
</gene>
<dbReference type="InterPro" id="IPR011146">
    <property type="entry name" value="HIT-like"/>
</dbReference>
<name>A0ABR3DHW9_NEUIN</name>
<keyword evidence="1 4" id="KW-0547">Nucleotide-binding</keyword>
<feature type="domain" description="HIT" evidence="6">
    <location>
        <begin position="116"/>
        <end position="264"/>
    </location>
</feature>
<dbReference type="Proteomes" id="UP001451303">
    <property type="component" value="Unassembled WGS sequence"/>
</dbReference>
<dbReference type="InterPro" id="IPR019808">
    <property type="entry name" value="Histidine_triad_CS"/>
</dbReference>
<dbReference type="PROSITE" id="PS51084">
    <property type="entry name" value="HIT_2"/>
    <property type="match status" value="1"/>
</dbReference>
<evidence type="ECO:0000313" key="8">
    <source>
        <dbReference type="Proteomes" id="UP001451303"/>
    </source>
</evidence>
<protein>
    <recommendedName>
        <fullName evidence="4">Bis(5'-adenosyl)-triphosphatase</fullName>
        <ecNumber evidence="4">3.6.1.29</ecNumber>
    </recommendedName>
</protein>
<evidence type="ECO:0000256" key="4">
    <source>
        <dbReference type="RuleBase" id="RU366076"/>
    </source>
</evidence>
<organism evidence="7 8">
    <name type="scientific">Neurospora intermedia</name>
    <dbReference type="NCBI Taxonomy" id="5142"/>
    <lineage>
        <taxon>Eukaryota</taxon>
        <taxon>Fungi</taxon>
        <taxon>Dikarya</taxon>
        <taxon>Ascomycota</taxon>
        <taxon>Pezizomycotina</taxon>
        <taxon>Sordariomycetes</taxon>
        <taxon>Sordariomycetidae</taxon>
        <taxon>Sordariales</taxon>
        <taxon>Sordariaceae</taxon>
        <taxon>Neurospora</taxon>
    </lineage>
</organism>
<dbReference type="InterPro" id="IPR036265">
    <property type="entry name" value="HIT-like_sf"/>
</dbReference>
<dbReference type="PROSITE" id="PS00892">
    <property type="entry name" value="HIT_1"/>
    <property type="match status" value="1"/>
</dbReference>
<comment type="caution">
    <text evidence="7">The sequence shown here is derived from an EMBL/GenBank/DDBJ whole genome shotgun (WGS) entry which is preliminary data.</text>
</comment>
<dbReference type="InterPro" id="IPR051884">
    <property type="entry name" value="Bis(5'-adenosyl)-TPase_reg"/>
</dbReference>
<evidence type="ECO:0000256" key="5">
    <source>
        <dbReference type="SAM" id="MobiDB-lite"/>
    </source>
</evidence>
<dbReference type="InterPro" id="IPR039383">
    <property type="entry name" value="FHIT"/>
</dbReference>
<proteinExistence type="predicted"/>
<dbReference type="CDD" id="cd01275">
    <property type="entry name" value="FHIT"/>
    <property type="match status" value="1"/>
</dbReference>